<evidence type="ECO:0000313" key="6">
    <source>
        <dbReference type="Proteomes" id="UP001589683"/>
    </source>
</evidence>
<feature type="compositionally biased region" description="Basic and acidic residues" evidence="3">
    <location>
        <begin position="97"/>
        <end position="127"/>
    </location>
</feature>
<dbReference type="PROSITE" id="PS50222">
    <property type="entry name" value="EF_HAND_2"/>
    <property type="match status" value="2"/>
</dbReference>
<evidence type="ECO:0000259" key="4">
    <source>
        <dbReference type="PROSITE" id="PS50222"/>
    </source>
</evidence>
<protein>
    <submittedName>
        <fullName evidence="5">EF-hand domain-containing protein</fullName>
    </submittedName>
</protein>
<accession>A0ABV5JGQ7</accession>
<comment type="caution">
    <text evidence="5">The sequence shown here is derived from an EMBL/GenBank/DDBJ whole genome shotgun (WGS) entry which is preliminary data.</text>
</comment>
<name>A0ABV5JGQ7_9RHOB</name>
<feature type="region of interest" description="Disordered" evidence="3">
    <location>
        <begin position="97"/>
        <end position="159"/>
    </location>
</feature>
<organism evidence="5 6">
    <name type="scientific">Pseudohalocynthiibacter aestuariivivens</name>
    <dbReference type="NCBI Taxonomy" id="1591409"/>
    <lineage>
        <taxon>Bacteria</taxon>
        <taxon>Pseudomonadati</taxon>
        <taxon>Pseudomonadota</taxon>
        <taxon>Alphaproteobacteria</taxon>
        <taxon>Rhodobacterales</taxon>
        <taxon>Paracoccaceae</taxon>
        <taxon>Pseudohalocynthiibacter</taxon>
    </lineage>
</organism>
<dbReference type="RefSeq" id="WP_213888671.1">
    <property type="nucleotide sequence ID" value="NZ_JAGFNU010000004.1"/>
</dbReference>
<feature type="domain" description="EF-hand" evidence="4">
    <location>
        <begin position="113"/>
        <end position="148"/>
    </location>
</feature>
<dbReference type="PANTHER" id="PTHR10827:SF98">
    <property type="entry name" value="45 KDA CALCIUM-BINDING PROTEIN"/>
    <property type="match status" value="1"/>
</dbReference>
<proteinExistence type="predicted"/>
<dbReference type="EMBL" id="JBHMEA010000033">
    <property type="protein sequence ID" value="MFB9231888.1"/>
    <property type="molecule type" value="Genomic_DNA"/>
</dbReference>
<evidence type="ECO:0000256" key="3">
    <source>
        <dbReference type="SAM" id="MobiDB-lite"/>
    </source>
</evidence>
<keyword evidence="2" id="KW-0677">Repeat</keyword>
<gene>
    <name evidence="5" type="ORF">ACFFUT_08830</name>
</gene>
<evidence type="ECO:0000313" key="5">
    <source>
        <dbReference type="EMBL" id="MFB9231888.1"/>
    </source>
</evidence>
<reference evidence="5 6" key="1">
    <citation type="submission" date="2024-09" db="EMBL/GenBank/DDBJ databases">
        <authorList>
            <person name="Sun Q."/>
            <person name="Mori K."/>
        </authorList>
    </citation>
    <scope>NUCLEOTIDE SEQUENCE [LARGE SCALE GENOMIC DNA]</scope>
    <source>
        <strain evidence="5 6">CECT 8726</strain>
    </source>
</reference>
<sequence>MKDNYRIAALVALMVGAIGVTGAVEAREGHGRYGPEHDFSELDADGDGLVTMEEMVAHREARFDSADTNSDGFLSAEEMTAQAQERVARRVARMIERHDENGDGQIGKDEMNGHEDRRAHMFERMDSDGDGAISEEEFEEGKARHAGRRHRHGEGSASE</sequence>
<dbReference type="InterPro" id="IPR018247">
    <property type="entry name" value="EF_Hand_1_Ca_BS"/>
</dbReference>
<dbReference type="PROSITE" id="PS00018">
    <property type="entry name" value="EF_HAND_1"/>
    <property type="match status" value="2"/>
</dbReference>
<keyword evidence="6" id="KW-1185">Reference proteome</keyword>
<feature type="domain" description="EF-hand" evidence="4">
    <location>
        <begin position="54"/>
        <end position="89"/>
    </location>
</feature>
<evidence type="ECO:0000256" key="1">
    <source>
        <dbReference type="ARBA" id="ARBA00022723"/>
    </source>
</evidence>
<dbReference type="InterPro" id="IPR011992">
    <property type="entry name" value="EF-hand-dom_pair"/>
</dbReference>
<evidence type="ECO:0000256" key="2">
    <source>
        <dbReference type="ARBA" id="ARBA00022737"/>
    </source>
</evidence>
<keyword evidence="1" id="KW-0479">Metal-binding</keyword>
<dbReference type="Proteomes" id="UP001589683">
    <property type="component" value="Unassembled WGS sequence"/>
</dbReference>
<dbReference type="InterPro" id="IPR002048">
    <property type="entry name" value="EF_hand_dom"/>
</dbReference>
<dbReference type="SMART" id="SM00054">
    <property type="entry name" value="EFh"/>
    <property type="match status" value="3"/>
</dbReference>
<dbReference type="PANTHER" id="PTHR10827">
    <property type="entry name" value="RETICULOCALBIN"/>
    <property type="match status" value="1"/>
</dbReference>
<dbReference type="SUPFAM" id="SSF47473">
    <property type="entry name" value="EF-hand"/>
    <property type="match status" value="1"/>
</dbReference>
<dbReference type="Pfam" id="PF13202">
    <property type="entry name" value="EF-hand_5"/>
    <property type="match status" value="3"/>
</dbReference>
<dbReference type="Gene3D" id="1.10.238.10">
    <property type="entry name" value="EF-hand"/>
    <property type="match status" value="2"/>
</dbReference>